<feature type="signal peptide" evidence="1">
    <location>
        <begin position="1"/>
        <end position="20"/>
    </location>
</feature>
<dbReference type="EMBL" id="NRRU01000001">
    <property type="protein sequence ID" value="MBK1711191.1"/>
    <property type="molecule type" value="Genomic_DNA"/>
</dbReference>
<proteinExistence type="predicted"/>
<dbReference type="Proteomes" id="UP001041814">
    <property type="component" value="Unassembled WGS sequence"/>
</dbReference>
<evidence type="ECO:0008006" key="4">
    <source>
        <dbReference type="Google" id="ProtNLM"/>
    </source>
</evidence>
<dbReference type="Pfam" id="PF11659">
    <property type="entry name" value="DUF3261"/>
    <property type="match status" value="1"/>
</dbReference>
<keyword evidence="1" id="KW-0732">Signal</keyword>
<name>A0ABS1DNA5_RUBGE</name>
<sequence length="184" mass="19890">MRRLGAIVATAAVLAGCATAPAPAPLPEAPLLRLAPAALGRSLNQQQQISVSAPGRAPQRAELLLEADAQAVRLAVFGLGQTAARLEWDGRELRQQRAPWWPAAVSGERILSELQLALWPADAVRAALPAGWTLQVGADGRRLLWADRPVMTIRHEAPGRTELVNERDGYRLLIEAQDLEEARP</sequence>
<evidence type="ECO:0000313" key="2">
    <source>
        <dbReference type="EMBL" id="MBK1711191.1"/>
    </source>
</evidence>
<reference evidence="2" key="1">
    <citation type="submission" date="2017-08" db="EMBL/GenBank/DDBJ databases">
        <authorList>
            <person name="Imhoff J.F."/>
            <person name="Rahn T."/>
            <person name="Kuenzel S."/>
            <person name="Neulinger S.C."/>
        </authorList>
    </citation>
    <scope>NUCLEOTIDE SEQUENCE</scope>
    <source>
        <strain evidence="2">IM 151</strain>
    </source>
</reference>
<organism evidence="2 3">
    <name type="scientific">Rubrivivax gelatinosus</name>
    <name type="common">Rhodocyclus gelatinosus</name>
    <name type="synonym">Rhodopseudomonas gelatinosa</name>
    <dbReference type="NCBI Taxonomy" id="28068"/>
    <lineage>
        <taxon>Bacteria</taxon>
        <taxon>Pseudomonadati</taxon>
        <taxon>Pseudomonadota</taxon>
        <taxon>Betaproteobacteria</taxon>
        <taxon>Burkholderiales</taxon>
        <taxon>Sphaerotilaceae</taxon>
        <taxon>Rubrivivax</taxon>
    </lineage>
</organism>
<feature type="chain" id="PRO_5045133544" description="DUF3261 domain-containing protein" evidence="1">
    <location>
        <begin position="21"/>
        <end position="184"/>
    </location>
</feature>
<dbReference type="PROSITE" id="PS51257">
    <property type="entry name" value="PROKAR_LIPOPROTEIN"/>
    <property type="match status" value="1"/>
</dbReference>
<evidence type="ECO:0000313" key="3">
    <source>
        <dbReference type="Proteomes" id="UP001041814"/>
    </source>
</evidence>
<gene>
    <name evidence="2" type="ORF">CKO43_00150</name>
</gene>
<reference evidence="2" key="2">
    <citation type="journal article" date="2020" name="Microorganisms">
        <title>Osmotic Adaptation and Compatible Solute Biosynthesis of Phototrophic Bacteria as Revealed from Genome Analyses.</title>
        <authorList>
            <person name="Imhoff J.F."/>
            <person name="Rahn T."/>
            <person name="Kunzel S."/>
            <person name="Keller A."/>
            <person name="Neulinger S.C."/>
        </authorList>
    </citation>
    <scope>NUCLEOTIDE SEQUENCE</scope>
    <source>
        <strain evidence="2">IM 151</strain>
    </source>
</reference>
<comment type="caution">
    <text evidence="2">The sequence shown here is derived from an EMBL/GenBank/DDBJ whole genome shotgun (WGS) entry which is preliminary data.</text>
</comment>
<protein>
    <recommendedName>
        <fullName evidence="4">DUF3261 domain-containing protein</fullName>
    </recommendedName>
</protein>
<accession>A0ABS1DNA5</accession>
<dbReference type="RefSeq" id="WP_200377466.1">
    <property type="nucleotide sequence ID" value="NZ_NRRU01000001.1"/>
</dbReference>
<evidence type="ECO:0000256" key="1">
    <source>
        <dbReference type="SAM" id="SignalP"/>
    </source>
</evidence>
<dbReference type="InterPro" id="IPR021675">
    <property type="entry name" value="DUF3261"/>
</dbReference>
<keyword evidence="3" id="KW-1185">Reference proteome</keyword>